<evidence type="ECO:0000256" key="3">
    <source>
        <dbReference type="ARBA" id="ARBA00022946"/>
    </source>
</evidence>
<comment type="similarity">
    <text evidence="1">Belongs to the mTERF family.</text>
</comment>
<accession>A0A1D1ZGS7</accession>
<dbReference type="Gene3D" id="1.25.70.10">
    <property type="entry name" value="Transcription termination factor 3, mitochondrial"/>
    <property type="match status" value="1"/>
</dbReference>
<dbReference type="AlphaFoldDB" id="A0A1D1ZGS7"/>
<dbReference type="GO" id="GO:0003676">
    <property type="term" value="F:nucleic acid binding"/>
    <property type="evidence" value="ECO:0007669"/>
    <property type="project" value="InterPro"/>
</dbReference>
<evidence type="ECO:0000256" key="1">
    <source>
        <dbReference type="ARBA" id="ARBA00007692"/>
    </source>
</evidence>
<dbReference type="InterPro" id="IPR003690">
    <property type="entry name" value="MTERF"/>
</dbReference>
<protein>
    <submittedName>
        <fullName evidence="4">DNA mismatch repair protein mutL</fullName>
    </submittedName>
</protein>
<keyword evidence="2" id="KW-0805">Transcription regulation</keyword>
<dbReference type="EMBL" id="GDJX01002011">
    <property type="protein sequence ID" value="JAT65925.1"/>
    <property type="molecule type" value="Transcribed_RNA"/>
</dbReference>
<evidence type="ECO:0000313" key="4">
    <source>
        <dbReference type="EMBL" id="JAT65925.1"/>
    </source>
</evidence>
<keyword evidence="3" id="KW-0809">Transit peptide</keyword>
<name>A0A1D1ZGS7_9ARAE</name>
<reference evidence="4" key="1">
    <citation type="submission" date="2015-07" db="EMBL/GenBank/DDBJ databases">
        <title>Transcriptome Assembly of Anthurium amnicola.</title>
        <authorList>
            <person name="Suzuki J."/>
        </authorList>
    </citation>
    <scope>NUCLEOTIDE SEQUENCE</scope>
</reference>
<keyword evidence="2" id="KW-0804">Transcription</keyword>
<dbReference type="GO" id="GO:0006353">
    <property type="term" value="P:DNA-templated transcription termination"/>
    <property type="evidence" value="ECO:0007669"/>
    <property type="project" value="UniProtKB-KW"/>
</dbReference>
<dbReference type="Pfam" id="PF02536">
    <property type="entry name" value="mTERF"/>
    <property type="match status" value="2"/>
</dbReference>
<dbReference type="PANTHER" id="PTHR13068">
    <property type="entry name" value="CGI-12 PROTEIN-RELATED"/>
    <property type="match status" value="1"/>
</dbReference>
<keyword evidence="2" id="KW-0806">Transcription termination</keyword>
<dbReference type="SMART" id="SM00733">
    <property type="entry name" value="Mterf"/>
    <property type="match status" value="5"/>
</dbReference>
<sequence length="451" mass="51664">MASFRATLSRFPFRSLRIPCRTPGSDPKVRSFSAFQAAQQEASLFRRQISLAGLLQRYGFPSSDLTRFLQSNRFLLDSDRSDVQRCMGVLLSLGLSQDSLVSVISSCPRVLELGFLRKWQLGFSHLGFSSVPPLLVQRILEQSLRCRIEPEDVLRNLLALREAGLCDKTVIRVLEELPATRIAVPEINHRVGLLTGIGLSKDEVDRVIYSFPGFVAMSLEGRLRPLFEEFEELGLANDEVRKAVLEHPRVVLTMEAGELSRCVELLRSLKCRLPIKDKILCEGAIRAAIRVKLRVDRLCGHGLIRRDSLKVLWKEPRSILYELDDIDKKIEFLVDKMGFGVDWLVEVPEYLGVNLEKQVVPRYNVIEHLRTKGALGFQVDLKHMIRPSRMKFYNMFVKPYPECERIFGGMVRDVKVKPRHPVGLWTLFKPQTYPQSKDDTHNMKLFMESLV</sequence>
<evidence type="ECO:0000256" key="2">
    <source>
        <dbReference type="ARBA" id="ARBA00022472"/>
    </source>
</evidence>
<dbReference type="InterPro" id="IPR038538">
    <property type="entry name" value="MTERF_sf"/>
</dbReference>
<gene>
    <name evidence="4" type="primary">mutL_37</name>
    <name evidence="4" type="ORF">g.123654</name>
</gene>
<dbReference type="PANTHER" id="PTHR13068:SF23">
    <property type="entry name" value="TRANSCRIPTION TERMINATION FACTOR MTERF15, MITOCHONDRIAL"/>
    <property type="match status" value="1"/>
</dbReference>
<proteinExistence type="inferred from homology"/>
<organism evidence="4">
    <name type="scientific">Anthurium amnicola</name>
    <dbReference type="NCBI Taxonomy" id="1678845"/>
    <lineage>
        <taxon>Eukaryota</taxon>
        <taxon>Viridiplantae</taxon>
        <taxon>Streptophyta</taxon>
        <taxon>Embryophyta</taxon>
        <taxon>Tracheophyta</taxon>
        <taxon>Spermatophyta</taxon>
        <taxon>Magnoliopsida</taxon>
        <taxon>Liliopsida</taxon>
        <taxon>Araceae</taxon>
        <taxon>Pothoideae</taxon>
        <taxon>Potheae</taxon>
        <taxon>Anthurium</taxon>
    </lineage>
</organism>